<organism evidence="8 9">
    <name type="scientific">Streptomyces caniscabiei</name>
    <dbReference type="NCBI Taxonomy" id="2746961"/>
    <lineage>
        <taxon>Bacteria</taxon>
        <taxon>Bacillati</taxon>
        <taxon>Actinomycetota</taxon>
        <taxon>Actinomycetes</taxon>
        <taxon>Kitasatosporales</taxon>
        <taxon>Streptomycetaceae</taxon>
        <taxon>Streptomyces</taxon>
    </lineage>
</organism>
<evidence type="ECO:0000256" key="4">
    <source>
        <dbReference type="ARBA" id="ARBA00058905"/>
    </source>
</evidence>
<comment type="function">
    <text evidence="4">Catalyzes the hydrolysis of a non-reducing terminal alpha-L-arabinopyranosidic linkage in ginsenoside Rb2 (alpha-L-arabinopyranosyl-(1-&gt;6)-alpha-D-glucopyranosyl) to release alpha-D-glucopyranosyl (Rd). It is not able to hydrolyze alpha-L-arabinofuranosyl-(1-&gt;6)-alpha-D-glucopyranosyl (Rc).</text>
</comment>
<keyword evidence="3" id="KW-0119">Carbohydrate metabolism</keyword>
<dbReference type="Gene3D" id="3.40.50.1700">
    <property type="entry name" value="Glycoside hydrolase family 3 C-terminal domain"/>
    <property type="match status" value="1"/>
</dbReference>
<dbReference type="InterPro" id="IPR002772">
    <property type="entry name" value="Glyco_hydro_3_C"/>
</dbReference>
<dbReference type="PROSITE" id="PS00775">
    <property type="entry name" value="GLYCOSYL_HYDROL_F3"/>
    <property type="match status" value="1"/>
</dbReference>
<dbReference type="AlphaFoldDB" id="A0A927QLW1"/>
<dbReference type="PANTHER" id="PTHR42715">
    <property type="entry name" value="BETA-GLUCOSIDASE"/>
    <property type="match status" value="1"/>
</dbReference>
<accession>A0A927QLW1</accession>
<evidence type="ECO:0000259" key="7">
    <source>
        <dbReference type="SMART" id="SM01217"/>
    </source>
</evidence>
<dbReference type="FunFam" id="2.60.40.10:FF:000495">
    <property type="entry name" value="Periplasmic beta-glucosidase"/>
    <property type="match status" value="1"/>
</dbReference>
<dbReference type="GeneID" id="79936493"/>
<name>A0A927QLW1_9ACTN</name>
<evidence type="ECO:0000256" key="2">
    <source>
        <dbReference type="ARBA" id="ARBA00022801"/>
    </source>
</evidence>
<dbReference type="InterPro" id="IPR050288">
    <property type="entry name" value="Cellulose_deg_GH3"/>
</dbReference>
<dbReference type="EMBL" id="JACYXT010000011">
    <property type="protein sequence ID" value="MBD9726342.1"/>
    <property type="molecule type" value="Genomic_DNA"/>
</dbReference>
<keyword evidence="2 6" id="KW-0378">Hydrolase</keyword>
<reference evidence="8" key="1">
    <citation type="submission" date="2020-09" db="EMBL/GenBank/DDBJ databases">
        <title>Streptomyces canutascabiei sp. nov., which causes potato common scab and is distributed across the world.</title>
        <authorList>
            <person name="Nguyen H.P."/>
            <person name="Weisberg A.J."/>
            <person name="Chang J.H."/>
            <person name="Clarke C.R."/>
        </authorList>
    </citation>
    <scope>NUCLEOTIDE SEQUENCE</scope>
    <source>
        <strain evidence="8">ID-01-6.2a</strain>
    </source>
</reference>
<dbReference type="InterPro" id="IPR019800">
    <property type="entry name" value="Glyco_hydro_3_AS"/>
</dbReference>
<dbReference type="InterPro" id="IPR036962">
    <property type="entry name" value="Glyco_hydro_3_N_sf"/>
</dbReference>
<dbReference type="RefSeq" id="WP_192362999.1">
    <property type="nucleotide sequence ID" value="NZ_CP119182.1"/>
</dbReference>
<protein>
    <recommendedName>
        <fullName evidence="5">Exo-alpha-(1-&gt;6)-L-arabinopyranosidase</fullName>
    </recommendedName>
</protein>
<dbReference type="Proteomes" id="UP000661025">
    <property type="component" value="Unassembled WGS sequence"/>
</dbReference>
<comment type="similarity">
    <text evidence="1 6">Belongs to the glycosyl hydrolase 3 family.</text>
</comment>
<dbReference type="SMART" id="SM01217">
    <property type="entry name" value="Fn3_like"/>
    <property type="match status" value="1"/>
</dbReference>
<feature type="domain" description="Fibronectin type III-like" evidence="7">
    <location>
        <begin position="583"/>
        <end position="653"/>
    </location>
</feature>
<dbReference type="Gene3D" id="2.60.40.10">
    <property type="entry name" value="Immunoglobulins"/>
    <property type="match status" value="1"/>
</dbReference>
<dbReference type="Pfam" id="PF14310">
    <property type="entry name" value="Fn3-like"/>
    <property type="match status" value="1"/>
</dbReference>
<gene>
    <name evidence="8" type="ORF">IHE70_24600</name>
</gene>
<dbReference type="InterPro" id="IPR013783">
    <property type="entry name" value="Ig-like_fold"/>
</dbReference>
<evidence type="ECO:0000256" key="1">
    <source>
        <dbReference type="ARBA" id="ARBA00005336"/>
    </source>
</evidence>
<dbReference type="SUPFAM" id="SSF52279">
    <property type="entry name" value="Beta-D-glucan exohydrolase, C-terminal domain"/>
    <property type="match status" value="1"/>
</dbReference>
<dbReference type="InterPro" id="IPR026891">
    <property type="entry name" value="Fn3-like"/>
</dbReference>
<dbReference type="Gene3D" id="3.20.20.300">
    <property type="entry name" value="Glycoside hydrolase, family 3, N-terminal domain"/>
    <property type="match status" value="1"/>
</dbReference>
<proteinExistence type="inferred from homology"/>
<dbReference type="InterPro" id="IPR036881">
    <property type="entry name" value="Glyco_hydro_3_C_sf"/>
</dbReference>
<comment type="caution">
    <text evidence="8">The sequence shown here is derived from an EMBL/GenBank/DDBJ whole genome shotgun (WGS) entry which is preliminary data.</text>
</comment>
<dbReference type="SUPFAM" id="SSF51445">
    <property type="entry name" value="(Trans)glycosidases"/>
    <property type="match status" value="1"/>
</dbReference>
<dbReference type="GO" id="GO:0005975">
    <property type="term" value="P:carbohydrate metabolic process"/>
    <property type="evidence" value="ECO:0007669"/>
    <property type="project" value="InterPro"/>
</dbReference>
<dbReference type="PANTHER" id="PTHR42715:SF10">
    <property type="entry name" value="BETA-GLUCOSIDASE"/>
    <property type="match status" value="1"/>
</dbReference>
<dbReference type="InterPro" id="IPR001764">
    <property type="entry name" value="Glyco_hydro_3_N"/>
</dbReference>
<dbReference type="GO" id="GO:0008422">
    <property type="term" value="F:beta-glucosidase activity"/>
    <property type="evidence" value="ECO:0007669"/>
    <property type="project" value="UniProtKB-ARBA"/>
</dbReference>
<evidence type="ECO:0000256" key="6">
    <source>
        <dbReference type="RuleBase" id="RU361161"/>
    </source>
</evidence>
<evidence type="ECO:0000256" key="5">
    <source>
        <dbReference type="ARBA" id="ARBA00074219"/>
    </source>
</evidence>
<dbReference type="PRINTS" id="PR00133">
    <property type="entry name" value="GLHYDRLASE3"/>
</dbReference>
<evidence type="ECO:0000256" key="3">
    <source>
        <dbReference type="ARBA" id="ARBA00023277"/>
    </source>
</evidence>
<evidence type="ECO:0000313" key="9">
    <source>
        <dbReference type="Proteomes" id="UP000661025"/>
    </source>
</evidence>
<dbReference type="InterPro" id="IPR017853">
    <property type="entry name" value="GH"/>
</dbReference>
<sequence>MATSHDHDAAELSLDEKTALLSGQDFWTTKPSEQAGIPSLVLSDGPHGLRRQRQEADHLGLYNSEPATCFPPAVALASSWDPELVGRVGEALGREARALAVDVLLGPGVNIKRSPLCGRNFEYFSEDPLLSGVLGAAHVTGVQSQGVGASVKHFAANNQETDRMRVSADVDERTLREIYFPAFERIVTQARPATVMCSYNRVNGTYAAESRRLLTQVLREEWGFDGLVVSDWGAVGDRVAALLAGTDLEMPGNTRGTDADVAAAVRSGELEEAVVDTAVARLRDLAGRVRAETGAPAVDFEAHHRLAREAGADCLVLLKNENRTLPLAPAGRIAVIGEFAVSPRYQGGGSSHVNATRVDSPVDELRALLPGVQVDFAQGYDTTGHSDAAQLREEAVALAAQADTAVLVIGLREADESEGYDREHLLLPQEHVELVHAVTRAARRTAVVLLNGGTVSLEGWHDEVDAVVEAWLPGQAAGGAIADVLTGRVNPSGRLAETVPLRLNDTPSFLTFPGEQGHVRYGEGVMVGYRYYETADIAVRHPFGHGLSYTTFEQTGFRVTATGPDTARVSVTVTNTGDRFGKHVVQIYVTAPRRPVSSPARELRGFTKVALAPGESTTAEIALDRRAFAYWDISRDDWTVAPGQYQVHLAENAHDVVATAALDLPGDTFVRPLTLDSTVSDWFGHPTVGPALNSAITFGLTEEQATAALEGNADALRMLPSMAMRRFLSFLPRQLPHEQLEQLMETSAAPSDPVGA</sequence>
<dbReference type="Pfam" id="PF01915">
    <property type="entry name" value="Glyco_hydro_3_C"/>
    <property type="match status" value="1"/>
</dbReference>
<keyword evidence="6" id="KW-0326">Glycosidase</keyword>
<evidence type="ECO:0000313" key="8">
    <source>
        <dbReference type="EMBL" id="MBD9726342.1"/>
    </source>
</evidence>
<dbReference type="Pfam" id="PF00933">
    <property type="entry name" value="Glyco_hydro_3"/>
    <property type="match status" value="1"/>
</dbReference>